<dbReference type="Pfam" id="PF00754">
    <property type="entry name" value="F5_F8_type_C"/>
    <property type="match status" value="1"/>
</dbReference>
<dbReference type="InterPro" id="IPR049053">
    <property type="entry name" value="AFCA-like_C"/>
</dbReference>
<dbReference type="InterPro" id="IPR054363">
    <property type="entry name" value="GH95_cat"/>
</dbReference>
<feature type="signal peptide" evidence="3">
    <location>
        <begin position="1"/>
        <end position="32"/>
    </location>
</feature>
<reference evidence="6 7" key="1">
    <citation type="submission" date="2024-01" db="EMBL/GenBank/DDBJ databases">
        <title>Genome insights into Plantactinospora sonchi sp. nov.</title>
        <authorList>
            <person name="Wang L."/>
        </authorList>
    </citation>
    <scope>NUCLEOTIDE SEQUENCE [LARGE SCALE GENOMIC DNA]</scope>
    <source>
        <strain evidence="6 7">NEAU-QY2</strain>
    </source>
</reference>
<dbReference type="Pfam" id="PF22124">
    <property type="entry name" value="Glyco_hydro_95_cat"/>
    <property type="match status" value="1"/>
</dbReference>
<evidence type="ECO:0000313" key="7">
    <source>
        <dbReference type="Proteomes" id="UP001332243"/>
    </source>
</evidence>
<dbReference type="PROSITE" id="PS51175">
    <property type="entry name" value="CBM6"/>
    <property type="match status" value="1"/>
</dbReference>
<feature type="compositionally biased region" description="Polar residues" evidence="2">
    <location>
        <begin position="810"/>
        <end position="822"/>
    </location>
</feature>
<dbReference type="Pfam" id="PF03422">
    <property type="entry name" value="CBM_6"/>
    <property type="match status" value="1"/>
</dbReference>
<feature type="region of interest" description="Disordered" evidence="2">
    <location>
        <begin position="795"/>
        <end position="825"/>
    </location>
</feature>
<feature type="domain" description="CBM6" evidence="5">
    <location>
        <begin position="805"/>
        <end position="927"/>
    </location>
</feature>
<dbReference type="PROSITE" id="PS50022">
    <property type="entry name" value="FA58C_3"/>
    <property type="match status" value="1"/>
</dbReference>
<dbReference type="Pfam" id="PF21307">
    <property type="entry name" value="Glyco_hydro_95_C"/>
    <property type="match status" value="1"/>
</dbReference>
<evidence type="ECO:0000313" key="6">
    <source>
        <dbReference type="EMBL" id="MEE6262716.1"/>
    </source>
</evidence>
<keyword evidence="1 3" id="KW-0732">Signal</keyword>
<dbReference type="SUPFAM" id="SSF49785">
    <property type="entry name" value="Galactose-binding domain-like"/>
    <property type="match status" value="2"/>
</dbReference>
<dbReference type="Pfam" id="PF14498">
    <property type="entry name" value="Glyco_hyd_65N_2"/>
    <property type="match status" value="1"/>
</dbReference>
<evidence type="ECO:0000259" key="5">
    <source>
        <dbReference type="PROSITE" id="PS51175"/>
    </source>
</evidence>
<dbReference type="Gene3D" id="1.50.10.10">
    <property type="match status" value="1"/>
</dbReference>
<dbReference type="InterPro" id="IPR012341">
    <property type="entry name" value="6hp_glycosidase-like_sf"/>
</dbReference>
<accession>A0ABU7S2G6</accession>
<dbReference type="InterPro" id="IPR005084">
    <property type="entry name" value="CBM6"/>
</dbReference>
<dbReference type="InterPro" id="IPR000421">
    <property type="entry name" value="FA58C"/>
</dbReference>
<keyword evidence="6" id="KW-0378">Hydrolase</keyword>
<dbReference type="Gene3D" id="2.60.120.260">
    <property type="entry name" value="Galactose-binding domain-like"/>
    <property type="match status" value="2"/>
</dbReference>
<evidence type="ECO:0000256" key="2">
    <source>
        <dbReference type="SAM" id="MobiDB-lite"/>
    </source>
</evidence>
<dbReference type="RefSeq" id="WP_331217658.1">
    <property type="nucleotide sequence ID" value="NZ_JAZGQK010000031.1"/>
</dbReference>
<dbReference type="SUPFAM" id="SSF48208">
    <property type="entry name" value="Six-hairpin glycosidases"/>
    <property type="match status" value="1"/>
</dbReference>
<feature type="domain" description="F5/8 type C" evidence="4">
    <location>
        <begin position="924"/>
        <end position="1074"/>
    </location>
</feature>
<dbReference type="GO" id="GO:0016787">
    <property type="term" value="F:hydrolase activity"/>
    <property type="evidence" value="ECO:0007669"/>
    <property type="project" value="UniProtKB-KW"/>
</dbReference>
<gene>
    <name evidence="6" type="ORF">V1633_29980</name>
</gene>
<evidence type="ECO:0000256" key="3">
    <source>
        <dbReference type="SAM" id="SignalP"/>
    </source>
</evidence>
<dbReference type="PANTHER" id="PTHR31084:SF19">
    <property type="entry name" value="GLYCOSYL HYDROLASE FAMILY 95 N-TERMINAL DOMAIN-CONTAINING PROTEIN"/>
    <property type="match status" value="1"/>
</dbReference>
<comment type="caution">
    <text evidence="6">The sequence shown here is derived from an EMBL/GenBank/DDBJ whole genome shotgun (WGS) entry which is preliminary data.</text>
</comment>
<dbReference type="CDD" id="cd04084">
    <property type="entry name" value="CBM6_xylanase-like"/>
    <property type="match status" value="1"/>
</dbReference>
<sequence>MRRPVAASLVPVVATGVLAVVTAAGPSNPALAASNPALALWYDEPAADWETQSLPIGNGAMGASVFGGIQSEHLQYNEKTLWTGGPGDGNYQNGNWTSPRPTAIDQAQALIDSQQRVAPDTIAGLLGGPRAGFGGYQNFGDIFLDMTGTPASVSNYRRELDIAEATARVSYDTGGVSHRREFIASHPRNVIVTRLTASQAGRVSFVLRHVPARTGATTTVSGDRITVRGTLANNGLLYESQIRVILDGGTRTNGTDRMTVSGADSATIILSAGTNYAPTYPGYRGADPKPRVTAAVDGAAGQSWDALWNQHVSDYRALFNRVSLTIGGQMPNIPTDDLRSAYTGGSSPADRALEALFFQYGRYLLIASSRAGSLPANLQGVWNNSNSPPWSADYHVNINLQMNYWPAEITNLGETTAPLFDYIDSLRPPGRVTAQNMYNSPGWVVHNETTPFGYTGVHDWATSFWFPEAGAWLAQHLYDHYLFTRDVTFLRDRAYPVMKELVQFWTANLHTDPRDNRLVVSPSYSPENGDFTAGASMSQQVIWELFSNTIAASGTLGLDNDARTQWQSTLNRLDPGLRIGSWGQLQEWKGDWDNPSDTHRHVSHLFGLHPGRQISALTNAEYANAARVSLNARGDGGTGWSKAWKINFWARLRDGDRAHKLLREQLTGSTLANLWDTHPPFQIDGNFGATSGVTEMLLQSQVGVIDVLPALPSAWPNGVVTGLRARGNATIDVEWANRAATRITISAGSAGNLTVRNPILATADVVDVSTGQAVPVTRNGPQVTFAAVAGRSYRATAGATPPQPGRIQAESYSSQSGTQNVSDAGARGGVKVGHIENGDWLGFASVDAAGRTGITARVASGGPGGQIQVRTGSQTGPVLGTLTVPHTGGYGTFVDVSTSLTSGSGPVFLVFTGSGGGLFDVDEFELTGTGPPSTSNLALNRPATADSSCATTEGPEKAVNGSVSGGWSDKWCSAGSSKWLRVDLGATTTVGRFVVRHAGAGGESTTFNTRDFDIQVSTNGTTWTTVASPRGSTADVTTHPVSPVSARYVRLNVLTPTTNGDNRARVYEFEVYAS</sequence>
<keyword evidence="7" id="KW-1185">Reference proteome</keyword>
<protein>
    <submittedName>
        <fullName evidence="6">Glycoside hydrolase N-terminal domain-containing protein</fullName>
    </submittedName>
</protein>
<dbReference type="SMART" id="SM00231">
    <property type="entry name" value="FA58C"/>
    <property type="match status" value="1"/>
</dbReference>
<evidence type="ECO:0000259" key="4">
    <source>
        <dbReference type="PROSITE" id="PS50022"/>
    </source>
</evidence>
<proteinExistence type="predicted"/>
<dbReference type="InterPro" id="IPR006584">
    <property type="entry name" value="Cellulose-bd_IV"/>
</dbReference>
<dbReference type="InterPro" id="IPR008979">
    <property type="entry name" value="Galactose-bd-like_sf"/>
</dbReference>
<organism evidence="6 7">
    <name type="scientific">Plantactinospora sonchi</name>
    <dbReference type="NCBI Taxonomy" id="1544735"/>
    <lineage>
        <taxon>Bacteria</taxon>
        <taxon>Bacillati</taxon>
        <taxon>Actinomycetota</taxon>
        <taxon>Actinomycetes</taxon>
        <taxon>Micromonosporales</taxon>
        <taxon>Micromonosporaceae</taxon>
        <taxon>Plantactinospora</taxon>
    </lineage>
</organism>
<dbReference type="PANTHER" id="PTHR31084">
    <property type="entry name" value="ALPHA-L-FUCOSIDASE 2"/>
    <property type="match status" value="1"/>
</dbReference>
<evidence type="ECO:0000256" key="1">
    <source>
        <dbReference type="ARBA" id="ARBA00022729"/>
    </source>
</evidence>
<dbReference type="InterPro" id="IPR027414">
    <property type="entry name" value="GH95_N_dom"/>
</dbReference>
<name>A0ABU7S2G6_9ACTN</name>
<dbReference type="Proteomes" id="UP001332243">
    <property type="component" value="Unassembled WGS sequence"/>
</dbReference>
<dbReference type="EMBL" id="JAZGQK010000031">
    <property type="protein sequence ID" value="MEE6262716.1"/>
    <property type="molecule type" value="Genomic_DNA"/>
</dbReference>
<dbReference type="InterPro" id="IPR008928">
    <property type="entry name" value="6-hairpin_glycosidase_sf"/>
</dbReference>
<dbReference type="SMART" id="SM00606">
    <property type="entry name" value="CBD_IV"/>
    <property type="match status" value="1"/>
</dbReference>
<feature type="chain" id="PRO_5045492526" evidence="3">
    <location>
        <begin position="33"/>
        <end position="1074"/>
    </location>
</feature>